<comment type="subcellular location">
    <subcellularLocation>
        <location evidence="1">Membrane</location>
        <topology evidence="1">Single-pass membrane protein</topology>
    </subcellularLocation>
</comment>
<keyword evidence="2 5" id="KW-0812">Transmembrane</keyword>
<evidence type="ECO:0000256" key="5">
    <source>
        <dbReference type="SAM" id="Phobius"/>
    </source>
</evidence>
<evidence type="ECO:0000259" key="7">
    <source>
        <dbReference type="SMART" id="SM00409"/>
    </source>
</evidence>
<evidence type="ECO:0000313" key="8">
    <source>
        <dbReference type="Ensembl" id="ENSRNOP00000074039.3"/>
    </source>
</evidence>
<reference evidence="8" key="2">
    <citation type="submission" date="2025-08" db="UniProtKB">
        <authorList>
            <consortium name="Ensembl"/>
        </authorList>
    </citation>
    <scope>IDENTIFICATION</scope>
    <source>
        <strain evidence="8">Brown Norway</strain>
    </source>
</reference>
<evidence type="ECO:0000256" key="6">
    <source>
        <dbReference type="SAM" id="SignalP"/>
    </source>
</evidence>
<feature type="domain" description="Immunoglobulin" evidence="7">
    <location>
        <begin position="29"/>
        <end position="140"/>
    </location>
</feature>
<accession>A0A0G2K729</accession>
<dbReference type="RGD" id="7556717">
    <property type="gene designation" value="Pilrb1l2"/>
</dbReference>
<dbReference type="AGR" id="RGD:7556717"/>
<sequence>MARLLLLLLSASYLHTGYQKKKDFGVDQPDVLSGVQGGSIEIPFSFYFPWKLAKDPQMSIAWRWKHFHGEFIYNSTRPFLHEHFKGRLIMIWTQGQTSGVLRILNLKDNDQTTYFCRVILQTTEGMNSLQSISGTNLIIHALNTTMGSPSIIPSAVPTAGLEDKRDQRNPSLLNLGAMVGMVLAKVVVIIPLYGWMIFLWWKQRPAA</sequence>
<dbReference type="SMART" id="SM00409">
    <property type="entry name" value="IG"/>
    <property type="match status" value="1"/>
</dbReference>
<proteinExistence type="predicted"/>
<dbReference type="PANTHER" id="PTHR15549:SF15">
    <property type="entry name" value="PAIRED IMMUNOGLOBULIN-LIKE TYPE 2 RECEPTOR BETA-RELATED"/>
    <property type="match status" value="1"/>
</dbReference>
<reference evidence="8" key="1">
    <citation type="submission" date="2024-01" db="EMBL/GenBank/DDBJ databases">
        <title>GRCr8: a new rat reference genome assembly contstructed from accurate long reads and long range scaffolding.</title>
        <authorList>
            <person name="Doris P.A."/>
            <person name="Kalbfleisch T."/>
            <person name="Li K."/>
            <person name="Howe K."/>
            <person name="Wood J."/>
        </authorList>
    </citation>
    <scope>NUCLEOTIDE SEQUENCE [LARGE SCALE GENOMIC DNA]</scope>
    <source>
        <strain evidence="8">Brown Norway</strain>
    </source>
</reference>
<name>A0A0G2K729_RAT</name>
<dbReference type="CTD" id="102546903"/>
<gene>
    <name evidence="8 10" type="primary">Pilrb1l2</name>
    <name evidence="10" type="synonym">LOC102546903</name>
</gene>
<dbReference type="Bgee" id="ENSRNOG00000057141">
    <property type="expression patterns" value="Expressed in spleen and 10 other cell types or tissues"/>
</dbReference>
<dbReference type="SUPFAM" id="SSF48726">
    <property type="entry name" value="Immunoglobulin"/>
    <property type="match status" value="1"/>
</dbReference>
<feature type="signal peptide" evidence="6">
    <location>
        <begin position="1"/>
        <end position="19"/>
    </location>
</feature>
<dbReference type="GO" id="GO:0005886">
    <property type="term" value="C:plasma membrane"/>
    <property type="evidence" value="ECO:0007669"/>
    <property type="project" value="UniProtKB-ARBA"/>
</dbReference>
<dbReference type="InterPro" id="IPR051694">
    <property type="entry name" value="Immunoregulatory_rcpt-like"/>
</dbReference>
<keyword evidence="9" id="KW-1185">Reference proteome</keyword>
<evidence type="ECO:0000256" key="3">
    <source>
        <dbReference type="ARBA" id="ARBA00022989"/>
    </source>
</evidence>
<evidence type="ECO:0000313" key="9">
    <source>
        <dbReference type="Proteomes" id="UP000002494"/>
    </source>
</evidence>
<dbReference type="InParanoid" id="A0A0G2K729"/>
<evidence type="ECO:0000256" key="1">
    <source>
        <dbReference type="ARBA" id="ARBA00004167"/>
    </source>
</evidence>
<feature type="chain" id="PRO_5047511563" evidence="6">
    <location>
        <begin position="20"/>
        <end position="207"/>
    </location>
</feature>
<dbReference type="VEuPathDB" id="HostDB:ENSRNOG00000069357"/>
<dbReference type="InterPro" id="IPR036179">
    <property type="entry name" value="Ig-like_dom_sf"/>
</dbReference>
<keyword evidence="6" id="KW-0732">Signal</keyword>
<dbReference type="Ensembl" id="ENSRNOT00000091323.3">
    <property type="protein sequence ID" value="ENSRNOP00000074039.3"/>
    <property type="gene ID" value="ENSRNOG00000069357.2"/>
</dbReference>
<keyword evidence="3 5" id="KW-1133">Transmembrane helix</keyword>
<dbReference type="eggNOG" id="ENOG502SUHR">
    <property type="taxonomic scope" value="Eukaryota"/>
</dbReference>
<dbReference type="InterPro" id="IPR013783">
    <property type="entry name" value="Ig-like_fold"/>
</dbReference>
<evidence type="ECO:0000256" key="4">
    <source>
        <dbReference type="ARBA" id="ARBA00023136"/>
    </source>
</evidence>
<keyword evidence="4 5" id="KW-0472">Membrane</keyword>
<dbReference type="GeneTree" id="ENSGT00390000008831"/>
<dbReference type="KEGG" id="rno:102546903"/>
<evidence type="ECO:0000313" key="10">
    <source>
        <dbReference type="RGD" id="7556717"/>
    </source>
</evidence>
<dbReference type="AlphaFoldDB" id="A0A0G2K729"/>
<protein>
    <submittedName>
        <fullName evidence="8">Paired immunoglobin-like type 2 receptor beta 1 like 2</fullName>
    </submittedName>
</protein>
<dbReference type="Gene3D" id="2.60.40.10">
    <property type="entry name" value="Immunoglobulins"/>
    <property type="match status" value="1"/>
</dbReference>
<dbReference type="STRING" id="10116.ENSRNOP00000074039"/>
<organism evidence="8 9">
    <name type="scientific">Rattus norvegicus</name>
    <name type="common">Rat</name>
    <dbReference type="NCBI Taxonomy" id="10116"/>
    <lineage>
        <taxon>Eukaryota</taxon>
        <taxon>Metazoa</taxon>
        <taxon>Chordata</taxon>
        <taxon>Craniata</taxon>
        <taxon>Vertebrata</taxon>
        <taxon>Euteleostomi</taxon>
        <taxon>Mammalia</taxon>
        <taxon>Eutheria</taxon>
        <taxon>Euarchontoglires</taxon>
        <taxon>Glires</taxon>
        <taxon>Rodentia</taxon>
        <taxon>Myomorpha</taxon>
        <taxon>Muroidea</taxon>
        <taxon>Muridae</taxon>
        <taxon>Murinae</taxon>
        <taxon>Rattus</taxon>
    </lineage>
</organism>
<dbReference type="PANTHER" id="PTHR15549">
    <property type="entry name" value="PAIRED IMMUNOGLOBULIN-LIKE TYPE 2 RECEPTOR"/>
    <property type="match status" value="1"/>
</dbReference>
<dbReference type="Proteomes" id="UP000002494">
    <property type="component" value="Chromosome 12"/>
</dbReference>
<reference evidence="8" key="3">
    <citation type="submission" date="2025-09" db="UniProtKB">
        <authorList>
            <consortium name="Ensembl"/>
        </authorList>
    </citation>
    <scope>IDENTIFICATION</scope>
    <source>
        <strain evidence="8">Brown Norway</strain>
    </source>
</reference>
<feature type="transmembrane region" description="Helical" evidence="5">
    <location>
        <begin position="175"/>
        <end position="201"/>
    </location>
</feature>
<dbReference type="InterPro" id="IPR003599">
    <property type="entry name" value="Ig_sub"/>
</dbReference>
<dbReference type="PaxDb" id="10116-ENSRNOP00000064189"/>
<evidence type="ECO:0000256" key="2">
    <source>
        <dbReference type="ARBA" id="ARBA00022692"/>
    </source>
</evidence>